<evidence type="ECO:0000256" key="1">
    <source>
        <dbReference type="ARBA" id="ARBA00004477"/>
    </source>
</evidence>
<dbReference type="GO" id="GO:0008654">
    <property type="term" value="P:phospholipid biosynthetic process"/>
    <property type="evidence" value="ECO:0007669"/>
    <property type="project" value="TreeGrafter"/>
</dbReference>
<dbReference type="STRING" id="436010.A0A166WWT7"/>
<dbReference type="GO" id="GO:0019915">
    <property type="term" value="P:lipid storage"/>
    <property type="evidence" value="ECO:0007669"/>
    <property type="project" value="InterPro"/>
</dbReference>
<keyword evidence="10" id="KW-1185">Reference proteome</keyword>
<gene>
    <name evidence="9" type="ORF">FIBSPDRAFT_915558</name>
</gene>
<dbReference type="GO" id="GO:0010945">
    <property type="term" value="F:coenzyme A diphosphatase activity"/>
    <property type="evidence" value="ECO:0007669"/>
    <property type="project" value="InterPro"/>
</dbReference>
<proteinExistence type="predicted"/>
<evidence type="ECO:0000256" key="3">
    <source>
        <dbReference type="ARBA" id="ARBA00022801"/>
    </source>
</evidence>
<organism evidence="9 10">
    <name type="scientific">Athelia psychrophila</name>
    <dbReference type="NCBI Taxonomy" id="1759441"/>
    <lineage>
        <taxon>Eukaryota</taxon>
        <taxon>Fungi</taxon>
        <taxon>Dikarya</taxon>
        <taxon>Basidiomycota</taxon>
        <taxon>Agaricomycotina</taxon>
        <taxon>Agaricomycetes</taxon>
        <taxon>Agaricomycetidae</taxon>
        <taxon>Atheliales</taxon>
        <taxon>Atheliaceae</taxon>
        <taxon>Athelia</taxon>
    </lineage>
</organism>
<sequence>MPDARKTAFIALTGVLAFGTAYSVLYNTYLDTSNPLLTNLAHPLSKSHYFANKANILNTLFIKRAWGWTSGAFMLLHLTSASDPTAHPDAGLERMYKWLAETASWLVFTSWFFGPAVLERVIAYSGGECILALPDGSNLPVPNEYCFSKAALSPATHPSLFASPLLGLGLDSVWKAVPRLRRGHDISGHVFLLTMSILFLADQLRSSFRRGAPAWSAVHKVAVAVNVALIGIWLLAMYTTSVYFHTAFEKFTGYLLGLACFAITQTAVFDEARVDEAAEVPAGSHQKEE</sequence>
<keyword evidence="2 8" id="KW-0812">Transmembrane</keyword>
<evidence type="ECO:0000256" key="4">
    <source>
        <dbReference type="ARBA" id="ARBA00022824"/>
    </source>
</evidence>
<dbReference type="AlphaFoldDB" id="A0A166WWT7"/>
<feature type="transmembrane region" description="Helical" evidence="8">
    <location>
        <begin position="251"/>
        <end position="269"/>
    </location>
</feature>
<dbReference type="GO" id="GO:0034389">
    <property type="term" value="P:lipid droplet organization"/>
    <property type="evidence" value="ECO:0007669"/>
    <property type="project" value="TreeGrafter"/>
</dbReference>
<evidence type="ECO:0000256" key="2">
    <source>
        <dbReference type="ARBA" id="ARBA00022692"/>
    </source>
</evidence>
<keyword evidence="5 8" id="KW-1133">Transmembrane helix</keyword>
<evidence type="ECO:0000256" key="7">
    <source>
        <dbReference type="ARBA" id="ARBA00023136"/>
    </source>
</evidence>
<name>A0A166WWT7_9AGAM</name>
<accession>A0A166WWT7</accession>
<comment type="subcellular location">
    <subcellularLocation>
        <location evidence="1">Endoplasmic reticulum membrane</location>
        <topology evidence="1">Multi-pass membrane protein</topology>
    </subcellularLocation>
</comment>
<keyword evidence="6" id="KW-0443">Lipid metabolism</keyword>
<evidence type="ECO:0000256" key="6">
    <source>
        <dbReference type="ARBA" id="ARBA00023098"/>
    </source>
</evidence>
<dbReference type="Proteomes" id="UP000076532">
    <property type="component" value="Unassembled WGS sequence"/>
</dbReference>
<evidence type="ECO:0000256" key="8">
    <source>
        <dbReference type="SAM" id="Phobius"/>
    </source>
</evidence>
<keyword evidence="7 8" id="KW-0472">Membrane</keyword>
<keyword evidence="4" id="KW-0256">Endoplasmic reticulum</keyword>
<reference evidence="9 10" key="1">
    <citation type="journal article" date="2016" name="Mol. Biol. Evol.">
        <title>Comparative Genomics of Early-Diverging Mushroom-Forming Fungi Provides Insights into the Origins of Lignocellulose Decay Capabilities.</title>
        <authorList>
            <person name="Nagy L.G."/>
            <person name="Riley R."/>
            <person name="Tritt A."/>
            <person name="Adam C."/>
            <person name="Daum C."/>
            <person name="Floudas D."/>
            <person name="Sun H."/>
            <person name="Yadav J.S."/>
            <person name="Pangilinan J."/>
            <person name="Larsson K.H."/>
            <person name="Matsuura K."/>
            <person name="Barry K."/>
            <person name="Labutti K."/>
            <person name="Kuo R."/>
            <person name="Ohm R.A."/>
            <person name="Bhattacharya S.S."/>
            <person name="Shirouzu T."/>
            <person name="Yoshinaga Y."/>
            <person name="Martin F.M."/>
            <person name="Grigoriev I.V."/>
            <person name="Hibbett D.S."/>
        </authorList>
    </citation>
    <scope>NUCLEOTIDE SEQUENCE [LARGE SCALE GENOMIC DNA]</scope>
    <source>
        <strain evidence="9 10">CBS 109695</strain>
    </source>
</reference>
<dbReference type="GO" id="GO:0005789">
    <property type="term" value="C:endoplasmic reticulum membrane"/>
    <property type="evidence" value="ECO:0007669"/>
    <property type="project" value="UniProtKB-SubCell"/>
</dbReference>
<dbReference type="PANTHER" id="PTHR23129">
    <property type="entry name" value="ACYL-COENZYME A DIPHOSPHATASE FITM2"/>
    <property type="match status" value="1"/>
</dbReference>
<dbReference type="Pfam" id="PF10261">
    <property type="entry name" value="FIT"/>
    <property type="match status" value="2"/>
</dbReference>
<evidence type="ECO:0000313" key="9">
    <source>
        <dbReference type="EMBL" id="KZP34191.1"/>
    </source>
</evidence>
<evidence type="ECO:0008006" key="11">
    <source>
        <dbReference type="Google" id="ProtNLM"/>
    </source>
</evidence>
<dbReference type="InterPro" id="IPR019388">
    <property type="entry name" value="FIT"/>
</dbReference>
<evidence type="ECO:0000313" key="10">
    <source>
        <dbReference type="Proteomes" id="UP000076532"/>
    </source>
</evidence>
<evidence type="ECO:0000256" key="5">
    <source>
        <dbReference type="ARBA" id="ARBA00022989"/>
    </source>
</evidence>
<dbReference type="OrthoDB" id="5579088at2759"/>
<keyword evidence="3" id="KW-0378">Hydrolase</keyword>
<dbReference type="PANTHER" id="PTHR23129:SF0">
    <property type="entry name" value="ACYL-COENZYME A DIPHOSPHATASE FITM2"/>
    <property type="match status" value="1"/>
</dbReference>
<feature type="transmembrane region" description="Helical" evidence="8">
    <location>
        <begin position="217"/>
        <end position="239"/>
    </location>
</feature>
<dbReference type="EMBL" id="KV417480">
    <property type="protein sequence ID" value="KZP34191.1"/>
    <property type="molecule type" value="Genomic_DNA"/>
</dbReference>
<protein>
    <recommendedName>
        <fullName evidence="11">Inositol phospholipid synthesis and fat-storage-inducing TM-domain-containing protein</fullName>
    </recommendedName>
</protein>